<dbReference type="Gene3D" id="3.40.50.150">
    <property type="entry name" value="Vaccinia Virus protein VP39"/>
    <property type="match status" value="1"/>
</dbReference>
<dbReference type="GO" id="GO:0032259">
    <property type="term" value="P:methylation"/>
    <property type="evidence" value="ECO:0007669"/>
    <property type="project" value="UniProtKB-KW"/>
</dbReference>
<dbReference type="NCBIfam" id="TIGR00675">
    <property type="entry name" value="dcm"/>
    <property type="match status" value="1"/>
</dbReference>
<accession>A0A238X263</accession>
<dbReference type="SUPFAM" id="SSF53335">
    <property type="entry name" value="S-adenosyl-L-methionine-dependent methyltransferases"/>
    <property type="match status" value="1"/>
</dbReference>
<evidence type="ECO:0000256" key="4">
    <source>
        <dbReference type="ARBA" id="ARBA00022747"/>
    </source>
</evidence>
<evidence type="ECO:0000256" key="3">
    <source>
        <dbReference type="ARBA" id="ARBA00022691"/>
    </source>
</evidence>
<dbReference type="RefSeq" id="WP_089332413.1">
    <property type="nucleotide sequence ID" value="NZ_FZNS01000003.1"/>
</dbReference>
<keyword evidence="10" id="KW-1185">Reference proteome</keyword>
<dbReference type="Proteomes" id="UP000198310">
    <property type="component" value="Unassembled WGS sequence"/>
</dbReference>
<dbReference type="GO" id="GO:0003886">
    <property type="term" value="F:DNA (cytosine-5-)-methyltransferase activity"/>
    <property type="evidence" value="ECO:0007669"/>
    <property type="project" value="UniProtKB-EC"/>
</dbReference>
<name>A0A238X263_9BACT</name>
<keyword evidence="3 6" id="KW-0949">S-adenosyl-L-methionine</keyword>
<dbReference type="InterPro" id="IPR001525">
    <property type="entry name" value="C5_MeTfrase"/>
</dbReference>
<keyword evidence="2 6" id="KW-0808">Transferase</keyword>
<comment type="catalytic activity">
    <reaction evidence="5 8">
        <text>a 2'-deoxycytidine in DNA + S-adenosyl-L-methionine = a 5-methyl-2'-deoxycytidine in DNA + S-adenosyl-L-homocysteine + H(+)</text>
        <dbReference type="Rhea" id="RHEA:13681"/>
        <dbReference type="Rhea" id="RHEA-COMP:11369"/>
        <dbReference type="Rhea" id="RHEA-COMP:11370"/>
        <dbReference type="ChEBI" id="CHEBI:15378"/>
        <dbReference type="ChEBI" id="CHEBI:57856"/>
        <dbReference type="ChEBI" id="CHEBI:59789"/>
        <dbReference type="ChEBI" id="CHEBI:85452"/>
        <dbReference type="ChEBI" id="CHEBI:85454"/>
        <dbReference type="EC" id="2.1.1.37"/>
    </reaction>
</comment>
<comment type="similarity">
    <text evidence="6 7">Belongs to the class I-like SAM-binding methyltransferase superfamily. C5-methyltransferase family.</text>
</comment>
<dbReference type="EMBL" id="FZNS01000003">
    <property type="protein sequence ID" value="SNR53046.1"/>
    <property type="molecule type" value="Genomic_DNA"/>
</dbReference>
<dbReference type="PROSITE" id="PS51679">
    <property type="entry name" value="SAM_MT_C5"/>
    <property type="match status" value="1"/>
</dbReference>
<keyword evidence="1 6" id="KW-0489">Methyltransferase</keyword>
<dbReference type="PANTHER" id="PTHR46098">
    <property type="entry name" value="TRNA (CYTOSINE(38)-C(5))-METHYLTRANSFERASE"/>
    <property type="match status" value="1"/>
</dbReference>
<keyword evidence="4" id="KW-0680">Restriction system</keyword>
<dbReference type="PROSITE" id="PS00094">
    <property type="entry name" value="C5_MTASE_1"/>
    <property type="match status" value="1"/>
</dbReference>
<evidence type="ECO:0000256" key="8">
    <source>
        <dbReference type="RuleBase" id="RU000417"/>
    </source>
</evidence>
<dbReference type="EC" id="2.1.1.37" evidence="8"/>
<reference evidence="10" key="1">
    <citation type="submission" date="2017-06" db="EMBL/GenBank/DDBJ databases">
        <authorList>
            <person name="Varghese N."/>
            <person name="Submissions S."/>
        </authorList>
    </citation>
    <scope>NUCLEOTIDE SEQUENCE [LARGE SCALE GENOMIC DNA]</scope>
    <source>
        <strain evidence="10">DSM 28041</strain>
    </source>
</reference>
<proteinExistence type="inferred from homology"/>
<dbReference type="GO" id="GO:0009307">
    <property type="term" value="P:DNA restriction-modification system"/>
    <property type="evidence" value="ECO:0007669"/>
    <property type="project" value="UniProtKB-KW"/>
</dbReference>
<sequence length="453" mass="51647">MVKFIDLFAGLGGFHVGLEQLGMECVFASELNKELRDLYHINHGLAEDMIRGDIRDVDEKDIPAHSLLCAGFPCQPFSKAGAQEGLSDEVRGNLFYQIMRIINHHKPSYVLLENVANLLRHDNHNTWAVIKKTLEDAEYEVDHKILSPHQFGVPQLRQRMFIVAARRDIGGLSQFAWPEPESYPNMSIRTIIEENPDVSDIRPLTEREVEAIAIWQKFLDCLPPNAPIPSFPIWATEYEATYPFEKQVPEQLSAKELGAHKGIFGQSLDGLSTLEQKQYIPTYARGELLFPKWKQQFIRDNRAFFQRYKDELKDVMEEIKELPFSWQKFEWNCKGETRKLDRLILQFRPSGIRVKRANFFPALVASTRTQVPAIGWLKRYITPKEGIALQSLGDIALPANNTAAFKALGNAVNAEVVKRIATRLVLVSDPTQKPQLVQQRIAFTSNPINLVTA</sequence>
<evidence type="ECO:0000256" key="1">
    <source>
        <dbReference type="ARBA" id="ARBA00022603"/>
    </source>
</evidence>
<dbReference type="InterPro" id="IPR050750">
    <property type="entry name" value="C5-MTase"/>
</dbReference>
<dbReference type="AlphaFoldDB" id="A0A238X263"/>
<dbReference type="Pfam" id="PF00145">
    <property type="entry name" value="DNA_methylase"/>
    <property type="match status" value="1"/>
</dbReference>
<gene>
    <name evidence="9" type="ORF">SAMN06269173_103415</name>
</gene>
<evidence type="ECO:0000313" key="9">
    <source>
        <dbReference type="EMBL" id="SNR53046.1"/>
    </source>
</evidence>
<evidence type="ECO:0000313" key="10">
    <source>
        <dbReference type="Proteomes" id="UP000198310"/>
    </source>
</evidence>
<evidence type="ECO:0000256" key="2">
    <source>
        <dbReference type="ARBA" id="ARBA00022679"/>
    </source>
</evidence>
<evidence type="ECO:0000256" key="6">
    <source>
        <dbReference type="PROSITE-ProRule" id="PRU01016"/>
    </source>
</evidence>
<dbReference type="PRINTS" id="PR00105">
    <property type="entry name" value="C5METTRFRASE"/>
</dbReference>
<dbReference type="InterPro" id="IPR029063">
    <property type="entry name" value="SAM-dependent_MTases_sf"/>
</dbReference>
<organism evidence="9 10">
    <name type="scientific">Hymenobacter mucosus</name>
    <dbReference type="NCBI Taxonomy" id="1411120"/>
    <lineage>
        <taxon>Bacteria</taxon>
        <taxon>Pseudomonadati</taxon>
        <taxon>Bacteroidota</taxon>
        <taxon>Cytophagia</taxon>
        <taxon>Cytophagales</taxon>
        <taxon>Hymenobacteraceae</taxon>
        <taxon>Hymenobacter</taxon>
    </lineage>
</organism>
<feature type="active site" evidence="6">
    <location>
        <position position="74"/>
    </location>
</feature>
<evidence type="ECO:0000256" key="5">
    <source>
        <dbReference type="ARBA" id="ARBA00047422"/>
    </source>
</evidence>
<protein>
    <recommendedName>
        <fullName evidence="8">Cytosine-specific methyltransferase</fullName>
        <ecNumber evidence="8">2.1.1.37</ecNumber>
    </recommendedName>
</protein>
<evidence type="ECO:0000256" key="7">
    <source>
        <dbReference type="RuleBase" id="RU000416"/>
    </source>
</evidence>
<dbReference type="PANTHER" id="PTHR46098:SF1">
    <property type="entry name" value="TRNA (CYTOSINE(38)-C(5))-METHYLTRANSFERASE"/>
    <property type="match status" value="1"/>
</dbReference>
<dbReference type="InterPro" id="IPR018117">
    <property type="entry name" value="C5_DNA_meth_AS"/>
</dbReference>